<evidence type="ECO:0000313" key="2">
    <source>
        <dbReference type="EMBL" id="KKU75500.1"/>
    </source>
</evidence>
<keyword evidence="1" id="KW-1133">Transmembrane helix</keyword>
<dbReference type="EMBL" id="LCOJ01000011">
    <property type="protein sequence ID" value="KKU75500.1"/>
    <property type="molecule type" value="Genomic_DNA"/>
</dbReference>
<feature type="transmembrane region" description="Helical" evidence="1">
    <location>
        <begin position="132"/>
        <end position="153"/>
    </location>
</feature>
<keyword evidence="1" id="KW-0812">Transmembrane</keyword>
<feature type="transmembrane region" description="Helical" evidence="1">
    <location>
        <begin position="106"/>
        <end position="125"/>
    </location>
</feature>
<feature type="transmembrane region" description="Helical" evidence="1">
    <location>
        <begin position="69"/>
        <end position="94"/>
    </location>
</feature>
<sequence>MYKVKRFEVFHLFFGIVGLLILEGVLLQFLPLTGTEEETIIISFTIIGTIANMYVAIQAIEKVNSRLSMLMFLFLIILEFIAFFAFEYWYLILFEPTSFPTVAPDMLSLLFHSTMVFVFNPLFLPATAAGKILLLVNTLSSLAIVIFILQNIWQLHHLPRAEQL</sequence>
<proteinExistence type="predicted"/>
<feature type="transmembrane region" description="Helical" evidence="1">
    <location>
        <begin position="12"/>
        <end position="33"/>
    </location>
</feature>
<name>A0A0G1VZK2_9BACT</name>
<reference evidence="2 3" key="1">
    <citation type="journal article" date="2015" name="Nature">
        <title>rRNA introns, odd ribosomes, and small enigmatic genomes across a large radiation of phyla.</title>
        <authorList>
            <person name="Brown C.T."/>
            <person name="Hug L.A."/>
            <person name="Thomas B.C."/>
            <person name="Sharon I."/>
            <person name="Castelle C.J."/>
            <person name="Singh A."/>
            <person name="Wilkins M.J."/>
            <person name="Williams K.H."/>
            <person name="Banfield J.F."/>
        </authorList>
    </citation>
    <scope>NUCLEOTIDE SEQUENCE [LARGE SCALE GENOMIC DNA]</scope>
</reference>
<comment type="caution">
    <text evidence="2">The sequence shown here is derived from an EMBL/GenBank/DDBJ whole genome shotgun (WGS) entry which is preliminary data.</text>
</comment>
<dbReference type="Proteomes" id="UP000034879">
    <property type="component" value="Unassembled WGS sequence"/>
</dbReference>
<dbReference type="AlphaFoldDB" id="A0A0G1VZK2"/>
<feature type="transmembrane region" description="Helical" evidence="1">
    <location>
        <begin position="39"/>
        <end position="57"/>
    </location>
</feature>
<keyword evidence="1" id="KW-0472">Membrane</keyword>
<accession>A0A0G1VZK2</accession>
<evidence type="ECO:0000256" key="1">
    <source>
        <dbReference type="SAM" id="Phobius"/>
    </source>
</evidence>
<protein>
    <submittedName>
        <fullName evidence="2">Uncharacterized protein</fullName>
    </submittedName>
</protein>
<evidence type="ECO:0000313" key="3">
    <source>
        <dbReference type="Proteomes" id="UP000034879"/>
    </source>
</evidence>
<organism evidence="2 3">
    <name type="scientific">Candidatus Nomurabacteria bacterium GW2011_GWB1_47_6</name>
    <dbReference type="NCBI Taxonomy" id="1618749"/>
    <lineage>
        <taxon>Bacteria</taxon>
        <taxon>Candidatus Nomuraibacteriota</taxon>
    </lineage>
</organism>
<gene>
    <name evidence="2" type="ORF">UY01_C0011G0007</name>
</gene>